<comment type="subcellular location">
    <subcellularLocation>
        <location evidence="1">Membrane</location>
        <topology evidence="1">Multi-pass membrane protein</topology>
    </subcellularLocation>
</comment>
<name>A0A859FHF7_9BACI</name>
<dbReference type="NCBIfam" id="TIGR02210">
    <property type="entry name" value="rodA_shape"/>
    <property type="match status" value="1"/>
</dbReference>
<evidence type="ECO:0000256" key="7">
    <source>
        <dbReference type="ARBA" id="ARBA00022984"/>
    </source>
</evidence>
<keyword evidence="10" id="KW-0961">Cell wall biogenesis/degradation</keyword>
<evidence type="ECO:0000256" key="5">
    <source>
        <dbReference type="ARBA" id="ARBA00022692"/>
    </source>
</evidence>
<dbReference type="PROSITE" id="PS00428">
    <property type="entry name" value="FTSW_RODA_SPOVE"/>
    <property type="match status" value="1"/>
</dbReference>
<protein>
    <submittedName>
        <fullName evidence="12">Rod shape-determining protein RodA</fullName>
    </submittedName>
</protein>
<dbReference type="Proteomes" id="UP000318138">
    <property type="component" value="Chromosome"/>
</dbReference>
<keyword evidence="6" id="KW-0133">Cell shape</keyword>
<evidence type="ECO:0000256" key="8">
    <source>
        <dbReference type="ARBA" id="ARBA00022989"/>
    </source>
</evidence>
<evidence type="ECO:0000256" key="11">
    <source>
        <dbReference type="SAM" id="Phobius"/>
    </source>
</evidence>
<dbReference type="InterPro" id="IPR001182">
    <property type="entry name" value="FtsW/RodA"/>
</dbReference>
<dbReference type="PANTHER" id="PTHR30474">
    <property type="entry name" value="CELL CYCLE PROTEIN"/>
    <property type="match status" value="1"/>
</dbReference>
<organism evidence="12 13">
    <name type="scientific">Paenalkalicoccus suaedae</name>
    <dbReference type="NCBI Taxonomy" id="2592382"/>
    <lineage>
        <taxon>Bacteria</taxon>
        <taxon>Bacillati</taxon>
        <taxon>Bacillota</taxon>
        <taxon>Bacilli</taxon>
        <taxon>Bacillales</taxon>
        <taxon>Bacillaceae</taxon>
        <taxon>Paenalkalicoccus</taxon>
    </lineage>
</organism>
<feature type="transmembrane region" description="Helical" evidence="11">
    <location>
        <begin position="360"/>
        <end position="380"/>
    </location>
</feature>
<dbReference type="GO" id="GO:0008360">
    <property type="term" value="P:regulation of cell shape"/>
    <property type="evidence" value="ECO:0007669"/>
    <property type="project" value="UniProtKB-KW"/>
</dbReference>
<evidence type="ECO:0000256" key="3">
    <source>
        <dbReference type="ARBA" id="ARBA00022676"/>
    </source>
</evidence>
<evidence type="ECO:0000313" key="12">
    <source>
        <dbReference type="EMBL" id="QKS72114.1"/>
    </source>
</evidence>
<dbReference type="KEGG" id="psua:FLK61_36245"/>
<accession>A0A859FHF7</accession>
<evidence type="ECO:0000256" key="1">
    <source>
        <dbReference type="ARBA" id="ARBA00004141"/>
    </source>
</evidence>
<evidence type="ECO:0000313" key="13">
    <source>
        <dbReference type="Proteomes" id="UP000318138"/>
    </source>
</evidence>
<keyword evidence="5 11" id="KW-0812">Transmembrane</keyword>
<keyword evidence="9 11" id="KW-0472">Membrane</keyword>
<evidence type="ECO:0000256" key="9">
    <source>
        <dbReference type="ARBA" id="ARBA00023136"/>
    </source>
</evidence>
<feature type="transmembrane region" description="Helical" evidence="11">
    <location>
        <begin position="322"/>
        <end position="340"/>
    </location>
</feature>
<keyword evidence="4" id="KW-0808">Transferase</keyword>
<dbReference type="GO" id="GO:0009252">
    <property type="term" value="P:peptidoglycan biosynthetic process"/>
    <property type="evidence" value="ECO:0007669"/>
    <property type="project" value="UniProtKB-KW"/>
</dbReference>
<dbReference type="RefSeq" id="WP_176010098.1">
    <property type="nucleotide sequence ID" value="NZ_CP041372.2"/>
</dbReference>
<feature type="transmembrane region" description="Helical" evidence="11">
    <location>
        <begin position="195"/>
        <end position="212"/>
    </location>
</feature>
<keyword evidence="3" id="KW-0328">Glycosyltransferase</keyword>
<dbReference type="GO" id="GO:0015648">
    <property type="term" value="F:lipid-linked peptidoglycan transporter activity"/>
    <property type="evidence" value="ECO:0007669"/>
    <property type="project" value="TreeGrafter"/>
</dbReference>
<keyword evidence="8 11" id="KW-1133">Transmembrane helix</keyword>
<feature type="transmembrane region" description="Helical" evidence="11">
    <location>
        <begin position="119"/>
        <end position="136"/>
    </location>
</feature>
<feature type="transmembrane region" description="Helical" evidence="11">
    <location>
        <begin position="293"/>
        <end position="310"/>
    </location>
</feature>
<evidence type="ECO:0000256" key="2">
    <source>
        <dbReference type="ARBA" id="ARBA00022475"/>
    </source>
</evidence>
<dbReference type="GO" id="GO:0051301">
    <property type="term" value="P:cell division"/>
    <property type="evidence" value="ECO:0007669"/>
    <property type="project" value="InterPro"/>
</dbReference>
<dbReference type="GO" id="GO:0016757">
    <property type="term" value="F:glycosyltransferase activity"/>
    <property type="evidence" value="ECO:0007669"/>
    <property type="project" value="UniProtKB-KW"/>
</dbReference>
<dbReference type="InterPro" id="IPR011923">
    <property type="entry name" value="RodA/MrdB"/>
</dbReference>
<keyword evidence="2" id="KW-1003">Cell membrane</keyword>
<feature type="transmembrane region" description="Helical" evidence="11">
    <location>
        <begin position="79"/>
        <end position="97"/>
    </location>
</feature>
<gene>
    <name evidence="12" type="primary">rodA</name>
    <name evidence="12" type="ORF">FLK61_36245</name>
</gene>
<dbReference type="PANTHER" id="PTHR30474:SF1">
    <property type="entry name" value="PEPTIDOGLYCAN GLYCOSYLTRANSFERASE MRDB"/>
    <property type="match status" value="1"/>
</dbReference>
<feature type="transmembrane region" description="Helical" evidence="11">
    <location>
        <begin position="171"/>
        <end position="188"/>
    </location>
</feature>
<keyword evidence="13" id="KW-1185">Reference proteome</keyword>
<dbReference type="InterPro" id="IPR018365">
    <property type="entry name" value="Cell_cycle_FtsW-rel_CS"/>
</dbReference>
<evidence type="ECO:0000256" key="4">
    <source>
        <dbReference type="ARBA" id="ARBA00022679"/>
    </source>
</evidence>
<evidence type="ECO:0000256" key="6">
    <source>
        <dbReference type="ARBA" id="ARBA00022960"/>
    </source>
</evidence>
<dbReference type="GO" id="GO:0005886">
    <property type="term" value="C:plasma membrane"/>
    <property type="evidence" value="ECO:0007669"/>
    <property type="project" value="TreeGrafter"/>
</dbReference>
<feature type="transmembrane region" description="Helical" evidence="11">
    <location>
        <begin position="51"/>
        <end position="72"/>
    </location>
</feature>
<sequence length="393" mass="43467">MQERKSPIQQLDFTLLFFLFCLMCISLVAIYSAASTEQYAVPASHFVQRQIIWFVIGTVLMVFAMIIDYEFFKNFSIPLYIGSMVLLLAVSFTPLGIERNGAQRWLGVEDLIAFQPSEFVKVFLVIILAHLLYTIMKKPREKSFKSDVVVVGKILAVGLPPFALILQQPDLGTALVILAMIAIMILMAGVTFRMLGLLVSLGAGFIAVLVWMHNNMFEVFNRIIRDHQLSRIYAWLDPNANIGGEGYQLYHAIQGIGAGRLYGSGLGEGVKTASGTIPEIHTDFIFTVIGEEFGFIGATVLLIVYFLLLYRMIIIAFTCNNSFGTFIVAGVVGLIVFQVFQNIGMTIGLVPITGLALPFVSYGGSALVTNMLAIGLVLNVNIRTKHYMFGEEE</sequence>
<evidence type="ECO:0000256" key="10">
    <source>
        <dbReference type="ARBA" id="ARBA00023316"/>
    </source>
</evidence>
<feature type="transmembrane region" description="Helical" evidence="11">
    <location>
        <begin position="12"/>
        <end position="31"/>
    </location>
</feature>
<feature type="transmembrane region" description="Helical" evidence="11">
    <location>
        <begin position="148"/>
        <end position="165"/>
    </location>
</feature>
<proteinExistence type="predicted"/>
<keyword evidence="7" id="KW-0573">Peptidoglycan synthesis</keyword>
<dbReference type="EMBL" id="CP041372">
    <property type="protein sequence ID" value="QKS72114.1"/>
    <property type="molecule type" value="Genomic_DNA"/>
</dbReference>
<dbReference type="AlphaFoldDB" id="A0A859FHF7"/>
<dbReference type="Pfam" id="PF01098">
    <property type="entry name" value="FTSW_RODA_SPOVE"/>
    <property type="match status" value="1"/>
</dbReference>
<dbReference type="GO" id="GO:0071555">
    <property type="term" value="P:cell wall organization"/>
    <property type="evidence" value="ECO:0007669"/>
    <property type="project" value="UniProtKB-KW"/>
</dbReference>
<reference evidence="13" key="1">
    <citation type="submission" date="2019-07" db="EMBL/GenBank/DDBJ databases">
        <title>Bacillus alkalisoli sp. nov. isolated from saline soil.</title>
        <authorList>
            <person name="Sun J.-Q."/>
            <person name="Xu L."/>
        </authorList>
    </citation>
    <scope>NUCLEOTIDE SEQUENCE [LARGE SCALE GENOMIC DNA]</scope>
    <source>
        <strain evidence="13">M4U3P1</strain>
    </source>
</reference>
<dbReference type="GO" id="GO:0032153">
    <property type="term" value="C:cell division site"/>
    <property type="evidence" value="ECO:0007669"/>
    <property type="project" value="TreeGrafter"/>
</dbReference>